<organism evidence="2 3">
    <name type="scientific">Parablautia intestinalis</name>
    <dbReference type="NCBI Taxonomy" id="2320100"/>
    <lineage>
        <taxon>Bacteria</taxon>
        <taxon>Bacillati</taxon>
        <taxon>Bacillota</taxon>
        <taxon>Clostridia</taxon>
        <taxon>Lachnospirales</taxon>
        <taxon>Lachnospiraceae</taxon>
        <taxon>Parablautia</taxon>
    </lineage>
</organism>
<keyword evidence="3" id="KW-1185">Reference proteome</keyword>
<comment type="caution">
    <text evidence="2">The sequence shown here is derived from an EMBL/GenBank/DDBJ whole genome shotgun (WGS) entry which is preliminary data.</text>
</comment>
<dbReference type="InterPro" id="IPR008687">
    <property type="entry name" value="MobC"/>
</dbReference>
<name>A0A3A9AKQ4_9FIRM</name>
<evidence type="ECO:0000313" key="3">
    <source>
        <dbReference type="Proteomes" id="UP000280696"/>
    </source>
</evidence>
<evidence type="ECO:0000259" key="1">
    <source>
        <dbReference type="Pfam" id="PF05713"/>
    </source>
</evidence>
<dbReference type="OrthoDB" id="2049871at2"/>
<accession>A0A3A9AKQ4</accession>
<gene>
    <name evidence="2" type="primary">mobC</name>
    <name evidence="2" type="ORF">D7V94_22335</name>
</gene>
<dbReference type="EMBL" id="RAYQ01000057">
    <property type="protein sequence ID" value="RKI86885.1"/>
    <property type="molecule type" value="Genomic_DNA"/>
</dbReference>
<dbReference type="Proteomes" id="UP000280696">
    <property type="component" value="Unassembled WGS sequence"/>
</dbReference>
<sequence length="115" mass="13462">MLIGRGKQLIEPRKNFTIRLSDREREQTEYDARVNNMKVSDYVRYLITHSGRLDTSFASDRRELIRQISGLCNNYNQMTKIANGGGYVFDSTMKDANHLMKQIKEKMKELAGKWQ</sequence>
<dbReference type="AlphaFoldDB" id="A0A3A9AKQ4"/>
<evidence type="ECO:0000313" key="2">
    <source>
        <dbReference type="EMBL" id="RKI86885.1"/>
    </source>
</evidence>
<feature type="domain" description="Bacterial mobilisation" evidence="1">
    <location>
        <begin position="65"/>
        <end position="110"/>
    </location>
</feature>
<proteinExistence type="predicted"/>
<protein>
    <submittedName>
        <fullName evidence="2">Plasmid mobilization relaxosome protein MobC</fullName>
    </submittedName>
</protein>
<dbReference type="Pfam" id="PF05713">
    <property type="entry name" value="MobC"/>
    <property type="match status" value="1"/>
</dbReference>
<reference evidence="2 3" key="1">
    <citation type="submission" date="2018-09" db="EMBL/GenBank/DDBJ databases">
        <title>Murine metabolic-syndrome-specific gut microbial biobank.</title>
        <authorList>
            <person name="Liu C."/>
        </authorList>
    </citation>
    <scope>NUCLEOTIDE SEQUENCE [LARGE SCALE GENOMIC DNA]</scope>
    <source>
        <strain evidence="2 3">0.1xD8-82</strain>
    </source>
</reference>
<dbReference type="RefSeq" id="WP_120472460.1">
    <property type="nucleotide sequence ID" value="NZ_RAYQ01000057.1"/>
</dbReference>